<dbReference type="InterPro" id="IPR008983">
    <property type="entry name" value="Tumour_necrosis_fac-like_dom"/>
</dbReference>
<name>A0A8B8AFZ3_CRAVI</name>
<organism evidence="6 7">
    <name type="scientific">Crassostrea virginica</name>
    <name type="common">Eastern oyster</name>
    <dbReference type="NCBI Taxonomy" id="6565"/>
    <lineage>
        <taxon>Eukaryota</taxon>
        <taxon>Metazoa</taxon>
        <taxon>Spiralia</taxon>
        <taxon>Lophotrochozoa</taxon>
        <taxon>Mollusca</taxon>
        <taxon>Bivalvia</taxon>
        <taxon>Autobranchia</taxon>
        <taxon>Pteriomorphia</taxon>
        <taxon>Ostreida</taxon>
        <taxon>Ostreoidea</taxon>
        <taxon>Ostreidae</taxon>
        <taxon>Crassostrea</taxon>
    </lineage>
</organism>
<dbReference type="PANTHER" id="PTHR15427:SF33">
    <property type="entry name" value="COLLAGEN IV NC1 DOMAIN-CONTAINING PROTEIN"/>
    <property type="match status" value="1"/>
</dbReference>
<keyword evidence="6" id="KW-1185">Reference proteome</keyword>
<comment type="subcellular location">
    <subcellularLocation>
        <location evidence="1">Secreted</location>
    </subcellularLocation>
</comment>
<dbReference type="RefSeq" id="XP_022289433.1">
    <property type="nucleotide sequence ID" value="XM_022433725.1"/>
</dbReference>
<evidence type="ECO:0000313" key="6">
    <source>
        <dbReference type="Proteomes" id="UP000694844"/>
    </source>
</evidence>
<feature type="compositionally biased region" description="Basic and acidic residues" evidence="3">
    <location>
        <begin position="75"/>
        <end position="86"/>
    </location>
</feature>
<dbReference type="PROSITE" id="PS50871">
    <property type="entry name" value="C1Q"/>
    <property type="match status" value="1"/>
</dbReference>
<dbReference type="InterPro" id="IPR001073">
    <property type="entry name" value="C1q_dom"/>
</dbReference>
<evidence type="ECO:0000256" key="4">
    <source>
        <dbReference type="SAM" id="SignalP"/>
    </source>
</evidence>
<feature type="region of interest" description="Disordered" evidence="3">
    <location>
        <begin position="61"/>
        <end position="86"/>
    </location>
</feature>
<dbReference type="Proteomes" id="UP000694844">
    <property type="component" value="Chromosome 6"/>
</dbReference>
<keyword evidence="2" id="KW-0964">Secreted</keyword>
<dbReference type="KEGG" id="cvn:111101284"/>
<dbReference type="PANTHER" id="PTHR15427">
    <property type="entry name" value="EMILIN ELASTIN MICROFIBRIL INTERFACE-LOCATED PROTEIN ELASTIN MICROFIBRIL INTERFACER"/>
    <property type="match status" value="1"/>
</dbReference>
<dbReference type="SMART" id="SM00110">
    <property type="entry name" value="C1Q"/>
    <property type="match status" value="1"/>
</dbReference>
<evidence type="ECO:0000256" key="1">
    <source>
        <dbReference type="ARBA" id="ARBA00004613"/>
    </source>
</evidence>
<dbReference type="AlphaFoldDB" id="A0A8B8AFZ3"/>
<sequence length="260" mass="28826">MFPAGLGILFCSLICVVFGIQNGNGEDFNQICSENIRVLQRELDILRQELKYQGEEIKRLKQEGYPNSGHTRNSMKAERSSVKTDHTHDEVFQTDSNGLSHDVNSYPEKIFRQGRLLMPLNSSSPDNSPRIAFYANTVKDNVDLGVHHTLIFGNDVTNEGNFYHHATGNFIPNVSGVYVFHVQILLCSPGHELRTELVVEGVVKAAHYTGDTNNCSNGGGMAILHVNAGDSVWVRVRSSDGANNVAWESSFAGFLLYPQQ</sequence>
<dbReference type="GeneID" id="111101284"/>
<dbReference type="OrthoDB" id="6052633at2759"/>
<feature type="domain" description="C1q" evidence="5">
    <location>
        <begin position="126"/>
        <end position="260"/>
    </location>
</feature>
<accession>A0A8B8AFZ3</accession>
<dbReference type="SUPFAM" id="SSF49842">
    <property type="entry name" value="TNF-like"/>
    <property type="match status" value="1"/>
</dbReference>
<feature type="chain" id="PRO_5034264169" evidence="4">
    <location>
        <begin position="20"/>
        <end position="260"/>
    </location>
</feature>
<feature type="signal peptide" evidence="4">
    <location>
        <begin position="1"/>
        <end position="19"/>
    </location>
</feature>
<dbReference type="Pfam" id="PF00386">
    <property type="entry name" value="C1q"/>
    <property type="match status" value="1"/>
</dbReference>
<gene>
    <name evidence="7" type="primary">LOC111101284</name>
</gene>
<evidence type="ECO:0000313" key="7">
    <source>
        <dbReference type="RefSeq" id="XP_022289433.1"/>
    </source>
</evidence>
<reference evidence="7" key="1">
    <citation type="submission" date="2025-08" db="UniProtKB">
        <authorList>
            <consortium name="RefSeq"/>
        </authorList>
    </citation>
    <scope>IDENTIFICATION</scope>
    <source>
        <tissue evidence="7">Whole sample</tissue>
    </source>
</reference>
<dbReference type="PRINTS" id="PR00007">
    <property type="entry name" value="COMPLEMNTC1Q"/>
</dbReference>
<proteinExistence type="predicted"/>
<evidence type="ECO:0000256" key="2">
    <source>
        <dbReference type="ARBA" id="ARBA00022525"/>
    </source>
</evidence>
<dbReference type="Gene3D" id="2.60.120.40">
    <property type="match status" value="1"/>
</dbReference>
<dbReference type="GO" id="GO:0005581">
    <property type="term" value="C:collagen trimer"/>
    <property type="evidence" value="ECO:0007669"/>
    <property type="project" value="UniProtKB-KW"/>
</dbReference>
<keyword evidence="4" id="KW-0732">Signal</keyword>
<dbReference type="InterPro" id="IPR050392">
    <property type="entry name" value="Collagen/C1q_domain"/>
</dbReference>
<evidence type="ECO:0000259" key="5">
    <source>
        <dbReference type="PROSITE" id="PS50871"/>
    </source>
</evidence>
<protein>
    <submittedName>
        <fullName evidence="7">Complement C1q-like protein 2</fullName>
    </submittedName>
</protein>
<evidence type="ECO:0000256" key="3">
    <source>
        <dbReference type="SAM" id="MobiDB-lite"/>
    </source>
</evidence>